<feature type="region of interest" description="Disordered" evidence="1">
    <location>
        <begin position="1"/>
        <end position="26"/>
    </location>
</feature>
<reference evidence="2 3" key="1">
    <citation type="submission" date="2023-08" db="EMBL/GenBank/DDBJ databases">
        <title>Functional and genomic diversity of the sorghum phyllosphere microbiome.</title>
        <authorList>
            <person name="Shade A."/>
        </authorList>
    </citation>
    <scope>NUCLEOTIDE SEQUENCE [LARGE SCALE GENOMIC DNA]</scope>
    <source>
        <strain evidence="2 3">SORGH_AS_0445</strain>
    </source>
</reference>
<accession>A0ABU1HRF0</accession>
<proteinExistence type="predicted"/>
<sequence>MLLRGRSVRNLIPGNRGTTSRAAPHGGATLTAAVTGLPRSVLLSRPVRARPFFRELPGDVRIDARVSIVRAAAGVRLLSTLGAVAPTPYPRSMARSPESPVAPRVSAPDLPREFTPAAAHRSADLIAASLDLEGTVDLAHASLEQCTVAADADAVDLTGATLIDVDLTGVRIASLKMRDASIRRVRIRGGRIGTLDLSSARIDELLLSDVRIDYLNLGAAKATDIEIRDCGIRTLDMPQAELTRVGFTGSRSDEVDTRAMRARHVDLRGLDASAFLDANSLRGTTLTGFQVQQLAPLLAAGIGIQVMD</sequence>
<keyword evidence="3" id="KW-1185">Reference proteome</keyword>
<dbReference type="Proteomes" id="UP001249291">
    <property type="component" value="Unassembled WGS sequence"/>
</dbReference>
<evidence type="ECO:0000313" key="3">
    <source>
        <dbReference type="Proteomes" id="UP001249291"/>
    </source>
</evidence>
<protein>
    <submittedName>
        <fullName evidence="2">Uncharacterized protein YjbI with pentapeptide repeats</fullName>
    </submittedName>
</protein>
<comment type="caution">
    <text evidence="2">The sequence shown here is derived from an EMBL/GenBank/DDBJ whole genome shotgun (WGS) entry which is preliminary data.</text>
</comment>
<dbReference type="Gene3D" id="2.160.20.80">
    <property type="entry name" value="E3 ubiquitin-protein ligase SopA"/>
    <property type="match status" value="1"/>
</dbReference>
<dbReference type="EMBL" id="JAVIZQ010000001">
    <property type="protein sequence ID" value="MDR6141884.1"/>
    <property type="molecule type" value="Genomic_DNA"/>
</dbReference>
<evidence type="ECO:0000256" key="1">
    <source>
        <dbReference type="SAM" id="MobiDB-lite"/>
    </source>
</evidence>
<name>A0ABU1HRF0_9MICO</name>
<gene>
    <name evidence="2" type="ORF">QE375_001438</name>
</gene>
<dbReference type="SUPFAM" id="SSF141571">
    <property type="entry name" value="Pentapeptide repeat-like"/>
    <property type="match status" value="1"/>
</dbReference>
<organism evidence="2 3">
    <name type="scientific">Microbacterium foliorum</name>
    <dbReference type="NCBI Taxonomy" id="104336"/>
    <lineage>
        <taxon>Bacteria</taxon>
        <taxon>Bacillati</taxon>
        <taxon>Actinomycetota</taxon>
        <taxon>Actinomycetes</taxon>
        <taxon>Micrococcales</taxon>
        <taxon>Microbacteriaceae</taxon>
        <taxon>Microbacterium</taxon>
    </lineage>
</organism>
<evidence type="ECO:0000313" key="2">
    <source>
        <dbReference type="EMBL" id="MDR6141884.1"/>
    </source>
</evidence>